<dbReference type="SUPFAM" id="SSF49503">
    <property type="entry name" value="Cupredoxins"/>
    <property type="match status" value="3"/>
</dbReference>
<feature type="domain" description="Plastocyanin-like" evidence="15">
    <location>
        <begin position="70"/>
        <end position="186"/>
    </location>
</feature>
<comment type="cofactor">
    <cofactor evidence="2">
        <name>Cu cation</name>
        <dbReference type="ChEBI" id="CHEBI:23378"/>
    </cofactor>
</comment>
<dbReference type="PROSITE" id="PS00080">
    <property type="entry name" value="MULTICOPPER_OXIDASE2"/>
    <property type="match status" value="1"/>
</dbReference>
<keyword evidence="10" id="KW-0325">Glycoprotein</keyword>
<evidence type="ECO:0000259" key="15">
    <source>
        <dbReference type="Pfam" id="PF07732"/>
    </source>
</evidence>
<evidence type="ECO:0000313" key="17">
    <source>
        <dbReference type="Proteomes" id="UP000800235"/>
    </source>
</evidence>
<sequence length="579" mass="63585">MVKRQATSAPVSTRTSSTASVAPTSTKAPDKACSNGPLTRACWSDGFSIATDFDTKWPNTGKTVHYDLEITNTTCNPDGNGDRLCMLINKQYPGPTIIANWGDTIEVTVKNSLQYNGTSIHWHGMRQLNTVSQDGVNGITECPLAPQDTKTYKFLATQYGTTWYHSHFSAQYGDGIVGTIIINGPASSNYDLDLGTYTVNDWYYPTSFQIESIANQNLQSGRGPPPGDNILVNGTNKNAAGGGKYNNVQLKKGKKHRLRLINTSVDANIRVSLDGHTFTVITSDLVPIKSYTTDWVLLGIGQRHDVIINANKDSGNFWFRAEAAADCASANRFRGRSIFTYENTTVADPTTTGTTPPAICKDESPLVPWWPTTVPKDDFVNQVKNLNVDIGVEQVTTNGQNVVVWGINMNAIDIAWEKPTLQYVVDGNTTYPAKYNLIELPNPNIWTYWIIQETPGTPVPIPHPIHLHGHDFFVLGTGSGTFNKNSSVSTLNFNNPPRRDVTFLTGGGWTVVAFPTDNPGAWLMHCHIAWHISQGLGVQFLETKDKIAKPAADWQNTCTKWKAYEAAGPHPYSKQDSGL</sequence>
<dbReference type="AlphaFoldDB" id="A0A9P4NZA9"/>
<dbReference type="InterPro" id="IPR008972">
    <property type="entry name" value="Cupredoxin"/>
</dbReference>
<dbReference type="InterPro" id="IPR011707">
    <property type="entry name" value="Cu-oxidase-like_N"/>
</dbReference>
<protein>
    <recommendedName>
        <fullName evidence="4">laccase</fullName>
        <ecNumber evidence="4">1.10.3.2</ecNumber>
    </recommendedName>
</protein>
<dbReference type="InterPro" id="IPR001117">
    <property type="entry name" value="Cu-oxidase_2nd"/>
</dbReference>
<evidence type="ECO:0000256" key="12">
    <source>
        <dbReference type="SAM" id="MobiDB-lite"/>
    </source>
</evidence>
<dbReference type="Pfam" id="PF00394">
    <property type="entry name" value="Cu-oxidase"/>
    <property type="match status" value="1"/>
</dbReference>
<accession>A0A9P4NZA9</accession>
<name>A0A9P4NZA9_9PEZI</name>
<feature type="compositionally biased region" description="Low complexity" evidence="12">
    <location>
        <begin position="1"/>
        <end position="26"/>
    </location>
</feature>
<dbReference type="InterPro" id="IPR045087">
    <property type="entry name" value="Cu-oxidase_fam"/>
</dbReference>
<feature type="region of interest" description="Disordered" evidence="12">
    <location>
        <begin position="1"/>
        <end position="34"/>
    </location>
</feature>
<dbReference type="Gene3D" id="2.60.40.420">
    <property type="entry name" value="Cupredoxins - blue copper proteins"/>
    <property type="match status" value="3"/>
</dbReference>
<dbReference type="InterPro" id="IPR002355">
    <property type="entry name" value="Cu_oxidase_Cu_BS"/>
</dbReference>
<keyword evidence="17" id="KW-1185">Reference proteome</keyword>
<gene>
    <name evidence="16" type="ORF">EJ08DRAFT_581930</name>
</gene>
<dbReference type="FunFam" id="2.60.40.420:FF:000045">
    <property type="entry name" value="Laccase 2"/>
    <property type="match status" value="1"/>
</dbReference>
<evidence type="ECO:0000256" key="4">
    <source>
        <dbReference type="ARBA" id="ARBA00012297"/>
    </source>
</evidence>
<keyword evidence="11" id="KW-0439">Lignin degradation</keyword>
<dbReference type="GO" id="GO:0005507">
    <property type="term" value="F:copper ion binding"/>
    <property type="evidence" value="ECO:0007669"/>
    <property type="project" value="InterPro"/>
</dbReference>
<keyword evidence="5" id="KW-0479">Metal-binding</keyword>
<evidence type="ECO:0000256" key="10">
    <source>
        <dbReference type="ARBA" id="ARBA00023180"/>
    </source>
</evidence>
<dbReference type="PROSITE" id="PS00079">
    <property type="entry name" value="MULTICOPPER_OXIDASE1"/>
    <property type="match status" value="1"/>
</dbReference>
<evidence type="ECO:0000256" key="1">
    <source>
        <dbReference type="ARBA" id="ARBA00000349"/>
    </source>
</evidence>
<proteinExistence type="inferred from homology"/>
<dbReference type="InterPro" id="IPR033138">
    <property type="entry name" value="Cu_oxidase_CS"/>
</dbReference>
<evidence type="ECO:0000256" key="6">
    <source>
        <dbReference type="ARBA" id="ARBA00022729"/>
    </source>
</evidence>
<reference evidence="16" key="1">
    <citation type="journal article" date="2020" name="Stud. Mycol.">
        <title>101 Dothideomycetes genomes: a test case for predicting lifestyles and emergence of pathogens.</title>
        <authorList>
            <person name="Haridas S."/>
            <person name="Albert R."/>
            <person name="Binder M."/>
            <person name="Bloem J."/>
            <person name="Labutti K."/>
            <person name="Salamov A."/>
            <person name="Andreopoulos B."/>
            <person name="Baker S."/>
            <person name="Barry K."/>
            <person name="Bills G."/>
            <person name="Bluhm B."/>
            <person name="Cannon C."/>
            <person name="Castanera R."/>
            <person name="Culley D."/>
            <person name="Daum C."/>
            <person name="Ezra D."/>
            <person name="Gonzalez J."/>
            <person name="Henrissat B."/>
            <person name="Kuo A."/>
            <person name="Liang C."/>
            <person name="Lipzen A."/>
            <person name="Lutzoni F."/>
            <person name="Magnuson J."/>
            <person name="Mondo S."/>
            <person name="Nolan M."/>
            <person name="Ohm R."/>
            <person name="Pangilinan J."/>
            <person name="Park H.-J."/>
            <person name="Ramirez L."/>
            <person name="Alfaro M."/>
            <person name="Sun H."/>
            <person name="Tritt A."/>
            <person name="Yoshinaga Y."/>
            <person name="Zwiers L.-H."/>
            <person name="Turgeon B."/>
            <person name="Goodwin S."/>
            <person name="Spatafora J."/>
            <person name="Crous P."/>
            <person name="Grigoriev I."/>
        </authorList>
    </citation>
    <scope>NUCLEOTIDE SEQUENCE</scope>
    <source>
        <strain evidence="16">CBS 130266</strain>
    </source>
</reference>
<dbReference type="PANTHER" id="PTHR11709">
    <property type="entry name" value="MULTI-COPPER OXIDASE"/>
    <property type="match status" value="1"/>
</dbReference>
<dbReference type="EMBL" id="MU007016">
    <property type="protein sequence ID" value="KAF2434506.1"/>
    <property type="molecule type" value="Genomic_DNA"/>
</dbReference>
<evidence type="ECO:0000256" key="7">
    <source>
        <dbReference type="ARBA" id="ARBA00023002"/>
    </source>
</evidence>
<dbReference type="FunFam" id="2.60.40.420:FF:000021">
    <property type="entry name" value="Extracellular dihydrogeodin oxidase/laccase"/>
    <property type="match status" value="1"/>
</dbReference>
<evidence type="ECO:0000256" key="2">
    <source>
        <dbReference type="ARBA" id="ARBA00001935"/>
    </source>
</evidence>
<evidence type="ECO:0000256" key="3">
    <source>
        <dbReference type="ARBA" id="ARBA00010609"/>
    </source>
</evidence>
<keyword evidence="7" id="KW-0560">Oxidoreductase</keyword>
<dbReference type="Proteomes" id="UP000800235">
    <property type="component" value="Unassembled WGS sequence"/>
</dbReference>
<dbReference type="EC" id="1.10.3.2" evidence="4"/>
<comment type="caution">
    <text evidence="16">The sequence shown here is derived from an EMBL/GenBank/DDBJ whole genome shotgun (WGS) entry which is preliminary data.</text>
</comment>
<keyword evidence="6" id="KW-0732">Signal</keyword>
<evidence type="ECO:0000256" key="11">
    <source>
        <dbReference type="ARBA" id="ARBA00023185"/>
    </source>
</evidence>
<comment type="similarity">
    <text evidence="3">Belongs to the multicopper oxidase family.</text>
</comment>
<dbReference type="GO" id="GO:0046274">
    <property type="term" value="P:lignin catabolic process"/>
    <property type="evidence" value="ECO:0007669"/>
    <property type="project" value="UniProtKB-KW"/>
</dbReference>
<dbReference type="Pfam" id="PF07731">
    <property type="entry name" value="Cu-oxidase_2"/>
    <property type="match status" value="1"/>
</dbReference>
<feature type="domain" description="Plastocyanin-like" evidence="13">
    <location>
        <begin position="196"/>
        <end position="343"/>
    </location>
</feature>
<dbReference type="Pfam" id="PF07732">
    <property type="entry name" value="Cu-oxidase_3"/>
    <property type="match status" value="1"/>
</dbReference>
<dbReference type="PANTHER" id="PTHR11709:SF87">
    <property type="entry name" value="LACCASE"/>
    <property type="match status" value="1"/>
</dbReference>
<evidence type="ECO:0000259" key="13">
    <source>
        <dbReference type="Pfam" id="PF00394"/>
    </source>
</evidence>
<dbReference type="OrthoDB" id="2121828at2759"/>
<comment type="catalytic activity">
    <reaction evidence="1">
        <text>4 hydroquinone + O2 = 4 benzosemiquinone + 2 H2O</text>
        <dbReference type="Rhea" id="RHEA:11276"/>
        <dbReference type="ChEBI" id="CHEBI:15377"/>
        <dbReference type="ChEBI" id="CHEBI:15379"/>
        <dbReference type="ChEBI" id="CHEBI:17594"/>
        <dbReference type="ChEBI" id="CHEBI:17977"/>
        <dbReference type="EC" id="1.10.3.2"/>
    </reaction>
</comment>
<organism evidence="16 17">
    <name type="scientific">Tothia fuscella</name>
    <dbReference type="NCBI Taxonomy" id="1048955"/>
    <lineage>
        <taxon>Eukaryota</taxon>
        <taxon>Fungi</taxon>
        <taxon>Dikarya</taxon>
        <taxon>Ascomycota</taxon>
        <taxon>Pezizomycotina</taxon>
        <taxon>Dothideomycetes</taxon>
        <taxon>Pleosporomycetidae</taxon>
        <taxon>Venturiales</taxon>
        <taxon>Cylindrosympodiaceae</taxon>
        <taxon>Tothia</taxon>
    </lineage>
</organism>
<keyword evidence="9" id="KW-1015">Disulfide bond</keyword>
<feature type="domain" description="Plastocyanin-like" evidence="14">
    <location>
        <begin position="418"/>
        <end position="545"/>
    </location>
</feature>
<dbReference type="GO" id="GO:0052716">
    <property type="term" value="F:hydroquinone:oxygen oxidoreductase activity"/>
    <property type="evidence" value="ECO:0007669"/>
    <property type="project" value="UniProtKB-EC"/>
</dbReference>
<dbReference type="FunFam" id="2.60.40.420:FF:000046">
    <property type="entry name" value="Multicopper oxidase"/>
    <property type="match status" value="1"/>
</dbReference>
<keyword evidence="8" id="KW-0186">Copper</keyword>
<dbReference type="InterPro" id="IPR011706">
    <property type="entry name" value="Cu-oxidase_C"/>
</dbReference>
<dbReference type="CDD" id="cd13901">
    <property type="entry name" value="CuRO_3_MaLCC_like"/>
    <property type="match status" value="1"/>
</dbReference>
<dbReference type="CDD" id="cd13854">
    <property type="entry name" value="CuRO_1_MaLCC_like"/>
    <property type="match status" value="1"/>
</dbReference>
<evidence type="ECO:0000259" key="14">
    <source>
        <dbReference type="Pfam" id="PF07731"/>
    </source>
</evidence>
<evidence type="ECO:0000256" key="5">
    <source>
        <dbReference type="ARBA" id="ARBA00022723"/>
    </source>
</evidence>
<evidence type="ECO:0000256" key="9">
    <source>
        <dbReference type="ARBA" id="ARBA00023157"/>
    </source>
</evidence>
<evidence type="ECO:0000256" key="8">
    <source>
        <dbReference type="ARBA" id="ARBA00023008"/>
    </source>
</evidence>
<evidence type="ECO:0000313" key="16">
    <source>
        <dbReference type="EMBL" id="KAF2434506.1"/>
    </source>
</evidence>